<reference evidence="4 5" key="1">
    <citation type="submission" date="2017-11" db="EMBL/GenBank/DDBJ databases">
        <title>Reclassification of Bisgaard taxon 5 as Caviibacterium pharyngocola gen. nov., sp. nov.</title>
        <authorList>
            <person name="Christensen H."/>
        </authorList>
    </citation>
    <scope>NUCLEOTIDE SEQUENCE [LARGE SCALE GENOMIC DNA]</scope>
    <source>
        <strain evidence="4 5">7_3</strain>
    </source>
</reference>
<comment type="caution">
    <text evidence="4">The sequence shown here is derived from an EMBL/GenBank/DDBJ whole genome shotgun (WGS) entry which is preliminary data.</text>
</comment>
<protein>
    <submittedName>
        <fullName evidence="4">Chorismate lyase</fullName>
    </submittedName>
</protein>
<dbReference type="Pfam" id="PF04345">
    <property type="entry name" value="Chor_lyase"/>
    <property type="match status" value="1"/>
</dbReference>
<evidence type="ECO:0000256" key="2">
    <source>
        <dbReference type="ARBA" id="ARBA00022688"/>
    </source>
</evidence>
<dbReference type="InterPro" id="IPR028978">
    <property type="entry name" value="Chorismate_lyase_/UTRA_dom_sf"/>
</dbReference>
<keyword evidence="1" id="KW-0963">Cytoplasm</keyword>
<evidence type="ECO:0000256" key="3">
    <source>
        <dbReference type="ARBA" id="ARBA00023239"/>
    </source>
</evidence>
<keyword evidence="5" id="KW-1185">Reference proteome</keyword>
<dbReference type="EMBL" id="PHGZ01000013">
    <property type="protein sequence ID" value="PJG82875.1"/>
    <property type="molecule type" value="Genomic_DNA"/>
</dbReference>
<evidence type="ECO:0000256" key="1">
    <source>
        <dbReference type="ARBA" id="ARBA00022490"/>
    </source>
</evidence>
<keyword evidence="2" id="KW-0831">Ubiquinone biosynthesis</keyword>
<dbReference type="PANTHER" id="PTHR38683">
    <property type="entry name" value="CHORISMATE PYRUVATE-LYASE"/>
    <property type="match status" value="1"/>
</dbReference>
<dbReference type="Proteomes" id="UP000230282">
    <property type="component" value="Unassembled WGS sequence"/>
</dbReference>
<dbReference type="PANTHER" id="PTHR38683:SF1">
    <property type="entry name" value="CHORISMATE PYRUVATE-LYASE"/>
    <property type="match status" value="1"/>
</dbReference>
<dbReference type="RefSeq" id="WP_100296566.1">
    <property type="nucleotide sequence ID" value="NZ_PHGZ01000013.1"/>
</dbReference>
<dbReference type="AlphaFoldDB" id="A0A2M8RVH1"/>
<proteinExistence type="predicted"/>
<keyword evidence="3 4" id="KW-0456">Lyase</keyword>
<evidence type="ECO:0000313" key="4">
    <source>
        <dbReference type="EMBL" id="PJG82875.1"/>
    </source>
</evidence>
<dbReference type="GO" id="GO:0006744">
    <property type="term" value="P:ubiquinone biosynthetic process"/>
    <property type="evidence" value="ECO:0007669"/>
    <property type="project" value="UniProtKB-KW"/>
</dbReference>
<dbReference type="InterPro" id="IPR007440">
    <property type="entry name" value="Chorismate--pyruvate_lyase"/>
</dbReference>
<organism evidence="4 5">
    <name type="scientific">Caviibacterium pharyngocola</name>
    <dbReference type="NCBI Taxonomy" id="28159"/>
    <lineage>
        <taxon>Bacteria</taxon>
        <taxon>Pseudomonadati</taxon>
        <taxon>Pseudomonadota</taxon>
        <taxon>Gammaproteobacteria</taxon>
        <taxon>Pasteurellales</taxon>
        <taxon>Pasteurellaceae</taxon>
        <taxon>Caviibacterium</taxon>
    </lineage>
</organism>
<sequence length="167" mass="19365">MTEPDFSLYRTLLSAQDWRTTGSFLSPEKAQWLLHQGSLTKKLYETGAQLSVKVIFQGWVQKNDQKPTALSEKSVWRREVMLQGDGKNWIFARTDLPESTVRQVAGEVLYLGERPIGLWLFPQNPTRVSLQWRQDPTSGLYARRSDLLLKGYPIEIKELFLTDFIFQ</sequence>
<name>A0A2M8RVH1_9PAST</name>
<dbReference type="SUPFAM" id="SSF64288">
    <property type="entry name" value="Chorismate lyase-like"/>
    <property type="match status" value="1"/>
</dbReference>
<gene>
    <name evidence="4" type="ORF">CVP04_05765</name>
</gene>
<dbReference type="OrthoDB" id="9789493at2"/>
<accession>A0A2M8RVH1</accession>
<dbReference type="Gene3D" id="3.40.1410.10">
    <property type="entry name" value="Chorismate lyase-like"/>
    <property type="match status" value="1"/>
</dbReference>
<dbReference type="GO" id="GO:0008813">
    <property type="term" value="F:chorismate lyase activity"/>
    <property type="evidence" value="ECO:0007669"/>
    <property type="project" value="InterPro"/>
</dbReference>
<dbReference type="GO" id="GO:0005829">
    <property type="term" value="C:cytosol"/>
    <property type="evidence" value="ECO:0007669"/>
    <property type="project" value="TreeGrafter"/>
</dbReference>
<evidence type="ECO:0000313" key="5">
    <source>
        <dbReference type="Proteomes" id="UP000230282"/>
    </source>
</evidence>